<reference evidence="1 2" key="1">
    <citation type="submission" date="2024-01" db="EMBL/GenBank/DDBJ databases">
        <title>The genome of the rayed Mediterranean limpet Patella caerulea (Linnaeus, 1758).</title>
        <authorList>
            <person name="Anh-Thu Weber A."/>
            <person name="Halstead-Nussloch G."/>
        </authorList>
    </citation>
    <scope>NUCLEOTIDE SEQUENCE [LARGE SCALE GENOMIC DNA]</scope>
    <source>
        <strain evidence="1">AATW-2023a</strain>
        <tissue evidence="1">Whole specimen</tissue>
    </source>
</reference>
<protein>
    <submittedName>
        <fullName evidence="1">Uncharacterized protein</fullName>
    </submittedName>
</protein>
<gene>
    <name evidence="1" type="ORF">SNE40_018351</name>
</gene>
<proteinExistence type="predicted"/>
<organism evidence="1 2">
    <name type="scientific">Patella caerulea</name>
    <name type="common">Rayed Mediterranean limpet</name>
    <dbReference type="NCBI Taxonomy" id="87958"/>
    <lineage>
        <taxon>Eukaryota</taxon>
        <taxon>Metazoa</taxon>
        <taxon>Spiralia</taxon>
        <taxon>Lophotrochozoa</taxon>
        <taxon>Mollusca</taxon>
        <taxon>Gastropoda</taxon>
        <taxon>Patellogastropoda</taxon>
        <taxon>Patelloidea</taxon>
        <taxon>Patellidae</taxon>
        <taxon>Patella</taxon>
    </lineage>
</organism>
<dbReference type="Proteomes" id="UP001347796">
    <property type="component" value="Unassembled WGS sequence"/>
</dbReference>
<evidence type="ECO:0000313" key="2">
    <source>
        <dbReference type="Proteomes" id="UP001347796"/>
    </source>
</evidence>
<dbReference type="AlphaFoldDB" id="A0AAN8J7H6"/>
<dbReference type="EMBL" id="JAZGQO010000013">
    <property type="protein sequence ID" value="KAK6171931.1"/>
    <property type="molecule type" value="Genomic_DNA"/>
</dbReference>
<sequence>MSAACISLQEQLDKPLLWSWWCRHHVGEVAVTHVFTDLKIETSKCPEVMLFVRLRKNWGMIPHDSSEELTRLDLTCFEGEALEVVLRLKEDVIKLFKSQESYKHDDYKEFIELCLVFLDEHRPNGG</sequence>
<keyword evidence="2" id="KW-1185">Reference proteome</keyword>
<evidence type="ECO:0000313" key="1">
    <source>
        <dbReference type="EMBL" id="KAK6171931.1"/>
    </source>
</evidence>
<accession>A0AAN8J7H6</accession>
<comment type="caution">
    <text evidence="1">The sequence shown here is derived from an EMBL/GenBank/DDBJ whole genome shotgun (WGS) entry which is preliminary data.</text>
</comment>
<name>A0AAN8J7H6_PATCE</name>